<dbReference type="Proteomes" id="UP000275385">
    <property type="component" value="Unassembled WGS sequence"/>
</dbReference>
<organism evidence="1 2">
    <name type="scientific">Coniochaeta pulveracea</name>
    <dbReference type="NCBI Taxonomy" id="177199"/>
    <lineage>
        <taxon>Eukaryota</taxon>
        <taxon>Fungi</taxon>
        <taxon>Dikarya</taxon>
        <taxon>Ascomycota</taxon>
        <taxon>Pezizomycotina</taxon>
        <taxon>Sordariomycetes</taxon>
        <taxon>Sordariomycetidae</taxon>
        <taxon>Coniochaetales</taxon>
        <taxon>Coniochaetaceae</taxon>
        <taxon>Coniochaeta</taxon>
    </lineage>
</organism>
<reference evidence="1 2" key="1">
    <citation type="submission" date="2018-08" db="EMBL/GenBank/DDBJ databases">
        <title>Draft genome of the lignicolous fungus Coniochaeta pulveracea.</title>
        <authorList>
            <person name="Borstlap C.J."/>
            <person name="De Witt R.N."/>
            <person name="Botha A."/>
            <person name="Volschenk H."/>
        </authorList>
    </citation>
    <scope>NUCLEOTIDE SEQUENCE [LARGE SCALE GENOMIC DNA]</scope>
    <source>
        <strain evidence="1 2">CAB683</strain>
    </source>
</reference>
<keyword evidence="2" id="KW-1185">Reference proteome</keyword>
<proteinExistence type="predicted"/>
<gene>
    <name evidence="1" type="ORF">DL546_000978</name>
</gene>
<comment type="caution">
    <text evidence="1">The sequence shown here is derived from an EMBL/GenBank/DDBJ whole genome shotgun (WGS) entry which is preliminary data.</text>
</comment>
<evidence type="ECO:0000313" key="2">
    <source>
        <dbReference type="Proteomes" id="UP000275385"/>
    </source>
</evidence>
<evidence type="ECO:0000313" key="1">
    <source>
        <dbReference type="EMBL" id="RKU40980.1"/>
    </source>
</evidence>
<accession>A0A420XZP6</accession>
<dbReference type="OrthoDB" id="4778002at2759"/>
<dbReference type="EMBL" id="QVQW01000085">
    <property type="protein sequence ID" value="RKU40980.1"/>
    <property type="molecule type" value="Genomic_DNA"/>
</dbReference>
<protein>
    <submittedName>
        <fullName evidence="1">Uncharacterized protein</fullName>
    </submittedName>
</protein>
<name>A0A420XZP6_9PEZI</name>
<sequence>MAITKPPRRYALFANYSTKSVVAILATLNSEVLNVRASTSVTARTEAVELFSDRSAKIDFLLTPVELSSCGLNLQKPCHRGLIVQFPFSANSLSRPFAASSAGPDELDLACKFILQLKREGRIPQAIQTLENVKANYAFDMYREIFGQPYSLSQFYFQKPTQVADFYTGQQHKPPWKVFTTFAAGFQESAVQGGFDRVQVHVQALQGQQPRMAGTDFVSSRTITGNEPEVFLLI</sequence>
<dbReference type="AlphaFoldDB" id="A0A420XZP6"/>